<evidence type="ECO:0000256" key="1">
    <source>
        <dbReference type="ARBA" id="ARBA00004389"/>
    </source>
</evidence>
<name>A0A0G2EZE0_PHACM</name>
<keyword evidence="11" id="KW-0472">Membrane</keyword>
<comment type="caution">
    <text evidence="17">The sequence shown here is derived from an EMBL/GenBank/DDBJ whole genome shotgun (WGS) entry which is preliminary data.</text>
</comment>
<dbReference type="FunFam" id="3.40.50.2000:FF:000168">
    <property type="entry name" value="Alpha-1,2-mannosyltransferase (Alg11), putative"/>
    <property type="match status" value="1"/>
</dbReference>
<comment type="subcellular location">
    <subcellularLocation>
        <location evidence="1">Endoplasmic reticulum membrane</location>
        <topology evidence="1">Single-pass membrane protein</topology>
    </subcellularLocation>
</comment>
<dbReference type="PANTHER" id="PTHR45919:SF1">
    <property type="entry name" value="GDP-MAN:MAN(3)GLCNAC(2)-PP-DOL ALPHA-1,2-MANNOSYLTRANSFERASE"/>
    <property type="match status" value="1"/>
</dbReference>
<dbReference type="EMBL" id="LCWF01000019">
    <property type="protein sequence ID" value="KKY27952.1"/>
    <property type="molecule type" value="Genomic_DNA"/>
</dbReference>
<organism evidence="17 18">
    <name type="scientific">Phaeomoniella chlamydospora</name>
    <name type="common">Phaeoacremonium chlamydosporum</name>
    <dbReference type="NCBI Taxonomy" id="158046"/>
    <lineage>
        <taxon>Eukaryota</taxon>
        <taxon>Fungi</taxon>
        <taxon>Dikarya</taxon>
        <taxon>Ascomycota</taxon>
        <taxon>Pezizomycotina</taxon>
        <taxon>Eurotiomycetes</taxon>
        <taxon>Chaetothyriomycetidae</taxon>
        <taxon>Phaeomoniellales</taxon>
        <taxon>Phaeomoniellaceae</taxon>
        <taxon>Phaeomoniella</taxon>
    </lineage>
</organism>
<keyword evidence="6 14" id="KW-0328">Glycosyltransferase</keyword>
<dbReference type="GO" id="GO:0005789">
    <property type="term" value="C:endoplasmic reticulum membrane"/>
    <property type="evidence" value="ECO:0007669"/>
    <property type="project" value="UniProtKB-SubCell"/>
</dbReference>
<comment type="pathway">
    <text evidence="2 14">Protein modification; protein glycosylation.</text>
</comment>
<evidence type="ECO:0000259" key="16">
    <source>
        <dbReference type="Pfam" id="PF15924"/>
    </source>
</evidence>
<evidence type="ECO:0000256" key="10">
    <source>
        <dbReference type="ARBA" id="ARBA00022989"/>
    </source>
</evidence>
<dbReference type="PANTHER" id="PTHR45919">
    <property type="entry name" value="GDP-MAN:MAN(3)GLCNAC(2)-PP-DOL ALPHA-1,2-MANNOSYLTRANSFERASE"/>
    <property type="match status" value="1"/>
</dbReference>
<accession>A0A0G2EZE0</accession>
<evidence type="ECO:0000259" key="15">
    <source>
        <dbReference type="Pfam" id="PF00534"/>
    </source>
</evidence>
<evidence type="ECO:0000313" key="17">
    <source>
        <dbReference type="EMBL" id="KKY27952.1"/>
    </source>
</evidence>
<proteinExistence type="inferred from homology"/>
<evidence type="ECO:0000256" key="4">
    <source>
        <dbReference type="ARBA" id="ARBA00012645"/>
    </source>
</evidence>
<keyword evidence="8" id="KW-0812">Transmembrane</keyword>
<evidence type="ECO:0000256" key="3">
    <source>
        <dbReference type="ARBA" id="ARBA00009481"/>
    </source>
</evidence>
<dbReference type="GO" id="GO:0006488">
    <property type="term" value="P:dolichol-linked oligosaccharide biosynthetic process"/>
    <property type="evidence" value="ECO:0007669"/>
    <property type="project" value="EnsemblFungi"/>
</dbReference>
<feature type="domain" description="Glycosyl transferase family 1" evidence="15">
    <location>
        <begin position="332"/>
        <end position="516"/>
    </location>
</feature>
<dbReference type="Gene3D" id="3.40.50.2000">
    <property type="entry name" value="Glycogen Phosphorylase B"/>
    <property type="match status" value="1"/>
</dbReference>
<dbReference type="OrthoDB" id="2276068at2759"/>
<feature type="domain" description="ALG11 mannosyltransferase N-terminal" evidence="16">
    <location>
        <begin position="94"/>
        <end position="301"/>
    </location>
</feature>
<comment type="catalytic activity">
    <reaction evidence="12 14">
        <text>an alpha-D-Man-(1-&gt;3)-[alpha-D-Man-(1-&gt;6)]-beta-D-Man-(1-&gt;4)-beta-D-GlcNAc-(1-&gt;4)-alpha-D-GlcNAc-diphospho-di-trans,poly-cis-dolichol + 2 GDP-alpha-D-mannose = an alpha-D-Man-(1-&gt;2)-alpha-D-Man-(1-&gt;2)-alpha-D-Man-(1-&gt;3)-[alpha-D-Man-(1-&gt;6)]-beta-D-Man-(1-&gt;4)-beta-D-GlcNAc-(1-&gt;4)-alpha-D-GlcNAc-diphospho-di-trans,poly-cis-dolichol + 2 GDP + 2 H(+)</text>
        <dbReference type="Rhea" id="RHEA:29523"/>
        <dbReference type="Rhea" id="RHEA-COMP:19515"/>
        <dbReference type="Rhea" id="RHEA-COMP:19516"/>
        <dbReference type="ChEBI" id="CHEBI:15378"/>
        <dbReference type="ChEBI" id="CHEBI:57527"/>
        <dbReference type="ChEBI" id="CHEBI:58189"/>
        <dbReference type="ChEBI" id="CHEBI:132511"/>
        <dbReference type="ChEBI" id="CHEBI:132515"/>
        <dbReference type="EC" id="2.4.1.131"/>
    </reaction>
    <physiologicalReaction direction="left-to-right" evidence="12 14">
        <dbReference type="Rhea" id="RHEA:29524"/>
    </physiologicalReaction>
</comment>
<dbReference type="Proteomes" id="UP000053317">
    <property type="component" value="Unassembled WGS sequence"/>
</dbReference>
<evidence type="ECO:0000256" key="2">
    <source>
        <dbReference type="ARBA" id="ARBA00004922"/>
    </source>
</evidence>
<keyword evidence="10" id="KW-1133">Transmembrane helix</keyword>
<evidence type="ECO:0000256" key="8">
    <source>
        <dbReference type="ARBA" id="ARBA00022692"/>
    </source>
</evidence>
<reference evidence="17 18" key="2">
    <citation type="submission" date="2015-05" db="EMBL/GenBank/DDBJ databases">
        <authorList>
            <person name="Morales-Cruz A."/>
            <person name="Amrine K.C."/>
            <person name="Cantu D."/>
        </authorList>
    </citation>
    <scope>NUCLEOTIDE SEQUENCE [LARGE SCALE GENOMIC DNA]</scope>
    <source>
        <strain evidence="17">UCRPC4</strain>
    </source>
</reference>
<evidence type="ECO:0000313" key="18">
    <source>
        <dbReference type="Proteomes" id="UP000053317"/>
    </source>
</evidence>
<comment type="function">
    <text evidence="13 14">GDP-Man:Man(3)GlcNAc(2)-PP-Dol alpha-1,2-mannosyltransferase that operates in the biosynthetic pathway of dolichol-linked oligosaccharides, the glycan precursors employed in protein asparagine (N)-glycosylation. The assembly of dolichol-linked oligosaccharides begins on the cytosolic side of the endoplasmic reticulum membrane and finishes in its lumen. The sequential addition of sugars to dolichol pyrophosphate produces dolichol-linked oligosaccharides containing fourteen sugars, including two GlcNAcs, nine mannoses and three glucoses. Once assembled, the oligosaccharide is transferred from the lipid to nascent proteins by oligosaccharyltransferases. Catalyzes, on the cytoplasmic face of the endoplasmic reticulum, the addition of the fourth and fifth mannose residues to the dolichol-linked oligosaccharide chain, to produce Man(5)GlcNAc(2)-PP-dolichol core oligosaccharide.</text>
</comment>
<sequence length="543" mass="61202">MISNTLLILLGLASLVPFFTAYTLRWSLQLVGWSLKKKTEGRRQALLERVRLDEVTWQSTQQDTNRSEDEEWEKVEGYSGAASDTAPQNVNWEGIIGFFHPFCNAGGGGERVLWAAIRATQKRWPKALCVVYTGDHDVDRVSMIQKVQNRFNITLHPPTLVFMYLTTRHLVLASTYPHFTLLGQSLGSLALGYDAFNLLVPDIFIDTMGYAFTLALSHYLFPSVPTAAYTHYPTISTDMLDSLETVAGGKGIHAGRGKGAKGILKKTYWRLFARLYGWVGSHIDVVMCNSSWTRSHISALWKSKKSLSSFASVVFPPCPVEEFERKVTVQADLEREREPLILYIAQFRPEKDHSLILHSFARYMQHSALQSAPDKRRPRLVLIGSVRADTPDETHIYNLRLLAHELHIKDDVTFICDASFSTILEYLQRASIGVNGMWNEHFGIGVVEYQAAGLISVVHDSGGPKLDIVVPFEGEDTGFHANSEEEFAAGFKKVIEEMSETERAEMRLRARNNAKRFTEEAFARKWVGETDVLVQLQIARAKG</sequence>
<dbReference type="Pfam" id="PF15924">
    <property type="entry name" value="ALG11_N"/>
    <property type="match status" value="1"/>
</dbReference>
<dbReference type="InterPro" id="IPR001296">
    <property type="entry name" value="Glyco_trans_1"/>
</dbReference>
<evidence type="ECO:0000256" key="14">
    <source>
        <dbReference type="RuleBase" id="RU367051"/>
    </source>
</evidence>
<keyword evidence="18" id="KW-1185">Reference proteome</keyword>
<dbReference type="GO" id="GO:0004377">
    <property type="term" value="F:GDP-Man:Man(3)GlcNAc(2)-PP-Dol alpha-1,2-mannosyltransferase activity"/>
    <property type="evidence" value="ECO:0007669"/>
    <property type="project" value="UniProtKB-UniRule"/>
</dbReference>
<evidence type="ECO:0000256" key="6">
    <source>
        <dbReference type="ARBA" id="ARBA00022676"/>
    </source>
</evidence>
<dbReference type="InterPro" id="IPR031814">
    <property type="entry name" value="ALG11_N"/>
</dbReference>
<protein>
    <recommendedName>
        <fullName evidence="5 14">GDP-Man:Man(3)GlcNAc(2)-PP-Dol alpha-1,2-mannosyltransferase</fullName>
        <ecNumber evidence="4 14">2.4.1.131</ecNumber>
    </recommendedName>
</protein>
<keyword evidence="9 14" id="KW-0256">Endoplasmic reticulum</keyword>
<dbReference type="CDD" id="cd03806">
    <property type="entry name" value="GT4_ALG11-like"/>
    <property type="match status" value="1"/>
</dbReference>
<evidence type="ECO:0000256" key="5">
    <source>
        <dbReference type="ARBA" id="ARBA00022018"/>
    </source>
</evidence>
<evidence type="ECO:0000256" key="7">
    <source>
        <dbReference type="ARBA" id="ARBA00022679"/>
    </source>
</evidence>
<dbReference type="SUPFAM" id="SSF53756">
    <property type="entry name" value="UDP-Glycosyltransferase/glycogen phosphorylase"/>
    <property type="match status" value="1"/>
</dbReference>
<gene>
    <name evidence="17" type="ORF">UCRPC4_g00796</name>
</gene>
<evidence type="ECO:0000256" key="9">
    <source>
        <dbReference type="ARBA" id="ARBA00022824"/>
    </source>
</evidence>
<evidence type="ECO:0000256" key="11">
    <source>
        <dbReference type="ARBA" id="ARBA00023136"/>
    </source>
</evidence>
<dbReference type="EC" id="2.4.1.131" evidence="4 14"/>
<dbReference type="InterPro" id="IPR038013">
    <property type="entry name" value="ALG11"/>
</dbReference>
<evidence type="ECO:0000256" key="12">
    <source>
        <dbReference type="ARBA" id="ARBA00045065"/>
    </source>
</evidence>
<reference evidence="17 18" key="1">
    <citation type="submission" date="2015-05" db="EMBL/GenBank/DDBJ databases">
        <title>Distinctive expansion of gene families associated with plant cell wall degradation and secondary metabolism in the genomes of grapevine trunk pathogens.</title>
        <authorList>
            <person name="Lawrence D.P."/>
            <person name="Travadon R."/>
            <person name="Rolshausen P.E."/>
            <person name="Baumgartner K."/>
        </authorList>
    </citation>
    <scope>NUCLEOTIDE SEQUENCE [LARGE SCALE GENOMIC DNA]</scope>
    <source>
        <strain evidence="17">UCRPC4</strain>
    </source>
</reference>
<dbReference type="AlphaFoldDB" id="A0A0G2EZE0"/>
<keyword evidence="7 14" id="KW-0808">Transferase</keyword>
<comment type="similarity">
    <text evidence="3 14">Belongs to the glycosyltransferase group 1 family. Glycosyltransferase 4 subfamily.</text>
</comment>
<dbReference type="Pfam" id="PF00534">
    <property type="entry name" value="Glycos_transf_1"/>
    <property type="match status" value="1"/>
</dbReference>
<evidence type="ECO:0000256" key="13">
    <source>
        <dbReference type="ARBA" id="ARBA00056799"/>
    </source>
</evidence>
<dbReference type="UniPathway" id="UPA00378"/>